<dbReference type="InterPro" id="IPR000164">
    <property type="entry name" value="Histone_H3/CENP-A"/>
</dbReference>
<dbReference type="GO" id="GO:0003677">
    <property type="term" value="F:DNA binding"/>
    <property type="evidence" value="ECO:0007669"/>
    <property type="project" value="InterPro"/>
</dbReference>
<feature type="non-terminal residue" evidence="5">
    <location>
        <position position="1"/>
    </location>
</feature>
<dbReference type="InterPro" id="IPR007125">
    <property type="entry name" value="H2A/H2B/H3"/>
</dbReference>
<feature type="compositionally biased region" description="Basic and acidic residues" evidence="2">
    <location>
        <begin position="7"/>
        <end position="27"/>
    </location>
</feature>
<accession>A0AAN5DIZ0</accession>
<gene>
    <name evidence="4" type="ORF">PMAYCL1PPCAC_00652</name>
    <name evidence="5" type="ORF">PMAYCL1PPCAC_33474</name>
</gene>
<sequence length="209" mass="24190">LAQAPMAREKQIAHKRYAPDRTPDHSNRQMARKSIVHPPTRQEERQDKMEDQLKAKRQRHSNIASKGTTVREDSPEVEKQKSPRKTPKKTPKKRSEKIDKDKARITGFPALKAIRRIQATTNLLIPRAPFRRLVRTIMERQHLKNLKHGEASSAEPYRIQSSAVDALQEAAEAYLVLMFEDANLAAIHAKRVTIMPKDLYLIRRIRKEL</sequence>
<feature type="compositionally biased region" description="Basic residues" evidence="2">
    <location>
        <begin position="82"/>
        <end position="95"/>
    </location>
</feature>
<dbReference type="EMBL" id="BTRK01000043">
    <property type="protein sequence ID" value="GMR63279.1"/>
    <property type="molecule type" value="Genomic_DNA"/>
</dbReference>
<dbReference type="EMBL" id="BTRK01000001">
    <property type="protein sequence ID" value="GMR30457.1"/>
    <property type="molecule type" value="Genomic_DNA"/>
</dbReference>
<protein>
    <recommendedName>
        <fullName evidence="3">Core Histone H2A/H2B/H3 domain-containing protein</fullName>
    </recommendedName>
</protein>
<proteinExistence type="inferred from homology"/>
<keyword evidence="6" id="KW-1185">Reference proteome</keyword>
<dbReference type="Gene3D" id="1.10.20.10">
    <property type="entry name" value="Histone, subunit A"/>
    <property type="match status" value="1"/>
</dbReference>
<dbReference type="SUPFAM" id="SSF47113">
    <property type="entry name" value="Histone-fold"/>
    <property type="match status" value="1"/>
</dbReference>
<feature type="compositionally biased region" description="Basic and acidic residues" evidence="2">
    <location>
        <begin position="69"/>
        <end position="81"/>
    </location>
</feature>
<evidence type="ECO:0000256" key="1">
    <source>
        <dbReference type="ARBA" id="ARBA00010343"/>
    </source>
</evidence>
<organism evidence="5 6">
    <name type="scientific">Pristionchus mayeri</name>
    <dbReference type="NCBI Taxonomy" id="1317129"/>
    <lineage>
        <taxon>Eukaryota</taxon>
        <taxon>Metazoa</taxon>
        <taxon>Ecdysozoa</taxon>
        <taxon>Nematoda</taxon>
        <taxon>Chromadorea</taxon>
        <taxon>Rhabditida</taxon>
        <taxon>Rhabditina</taxon>
        <taxon>Diplogasteromorpha</taxon>
        <taxon>Diplogasteroidea</taxon>
        <taxon>Neodiplogasteridae</taxon>
        <taxon>Pristionchus</taxon>
    </lineage>
</organism>
<evidence type="ECO:0000256" key="2">
    <source>
        <dbReference type="SAM" id="MobiDB-lite"/>
    </source>
</evidence>
<reference evidence="6" key="1">
    <citation type="submission" date="2022-10" db="EMBL/GenBank/DDBJ databases">
        <title>Genome assembly of Pristionchus species.</title>
        <authorList>
            <person name="Yoshida K."/>
            <person name="Sommer R.J."/>
        </authorList>
    </citation>
    <scope>NUCLEOTIDE SEQUENCE [LARGE SCALE GENOMIC DNA]</scope>
    <source>
        <strain evidence="6">RS5460</strain>
    </source>
</reference>
<dbReference type="Pfam" id="PF00125">
    <property type="entry name" value="Histone"/>
    <property type="match status" value="1"/>
</dbReference>
<feature type="region of interest" description="Disordered" evidence="2">
    <location>
        <begin position="1"/>
        <end position="103"/>
    </location>
</feature>
<reference evidence="5" key="2">
    <citation type="submission" date="2023-06" db="EMBL/GenBank/DDBJ databases">
        <title>Genome assembly of Pristionchus species.</title>
        <authorList>
            <person name="Yoshida K."/>
            <person name="Sommer R.J."/>
        </authorList>
    </citation>
    <scope>NUCLEOTIDE SEQUENCE</scope>
    <source>
        <strain evidence="5 6">RS5460</strain>
    </source>
</reference>
<feature type="domain" description="Core Histone H2A/H2B/H3" evidence="3">
    <location>
        <begin position="110"/>
        <end position="205"/>
    </location>
</feature>
<dbReference type="Proteomes" id="UP001328107">
    <property type="component" value="Unassembled WGS sequence"/>
</dbReference>
<dbReference type="GO" id="GO:0046982">
    <property type="term" value="F:protein heterodimerization activity"/>
    <property type="evidence" value="ECO:0007669"/>
    <property type="project" value="InterPro"/>
</dbReference>
<name>A0AAN5DIZ0_9BILA</name>
<comment type="caution">
    <text evidence="5">The sequence shown here is derived from an EMBL/GenBank/DDBJ whole genome shotgun (WGS) entry which is preliminary data.</text>
</comment>
<dbReference type="SMART" id="SM00428">
    <property type="entry name" value="H3"/>
    <property type="match status" value="1"/>
</dbReference>
<dbReference type="GO" id="GO:0000786">
    <property type="term" value="C:nucleosome"/>
    <property type="evidence" value="ECO:0007669"/>
    <property type="project" value="InterPro"/>
</dbReference>
<dbReference type="PRINTS" id="PR00622">
    <property type="entry name" value="HISTONEH3"/>
</dbReference>
<dbReference type="AlphaFoldDB" id="A0AAN5DIZ0"/>
<dbReference type="PANTHER" id="PTHR11426">
    <property type="entry name" value="HISTONE H3"/>
    <property type="match status" value="1"/>
</dbReference>
<evidence type="ECO:0000259" key="3">
    <source>
        <dbReference type="Pfam" id="PF00125"/>
    </source>
</evidence>
<feature type="compositionally biased region" description="Basic and acidic residues" evidence="2">
    <location>
        <begin position="40"/>
        <end position="54"/>
    </location>
</feature>
<dbReference type="InterPro" id="IPR009072">
    <property type="entry name" value="Histone-fold"/>
</dbReference>
<comment type="similarity">
    <text evidence="1">Belongs to the histone H3 family.</text>
</comment>
<evidence type="ECO:0000313" key="4">
    <source>
        <dbReference type="EMBL" id="GMR30457.1"/>
    </source>
</evidence>
<dbReference type="GO" id="GO:0030527">
    <property type="term" value="F:structural constituent of chromatin"/>
    <property type="evidence" value="ECO:0007669"/>
    <property type="project" value="InterPro"/>
</dbReference>
<evidence type="ECO:0000313" key="5">
    <source>
        <dbReference type="EMBL" id="GMR63279.1"/>
    </source>
</evidence>
<dbReference type="CDD" id="cd22911">
    <property type="entry name" value="HFD_H3"/>
    <property type="match status" value="1"/>
</dbReference>
<evidence type="ECO:0000313" key="6">
    <source>
        <dbReference type="Proteomes" id="UP001328107"/>
    </source>
</evidence>